<feature type="compositionally biased region" description="Basic and acidic residues" evidence="1">
    <location>
        <begin position="791"/>
        <end position="800"/>
    </location>
</feature>
<dbReference type="AlphaFoldDB" id="A0A2N9GHU9"/>
<evidence type="ECO:0000256" key="1">
    <source>
        <dbReference type="SAM" id="MobiDB-lite"/>
    </source>
</evidence>
<dbReference type="EMBL" id="OIVN01001924">
    <property type="protein sequence ID" value="SPC99008.1"/>
    <property type="molecule type" value="Genomic_DNA"/>
</dbReference>
<feature type="compositionally biased region" description="Polar residues" evidence="1">
    <location>
        <begin position="170"/>
        <end position="184"/>
    </location>
</feature>
<feature type="region of interest" description="Disordered" evidence="1">
    <location>
        <begin position="827"/>
        <end position="850"/>
    </location>
</feature>
<feature type="region of interest" description="Disordered" evidence="1">
    <location>
        <begin position="1"/>
        <end position="35"/>
    </location>
</feature>
<feature type="compositionally biased region" description="Basic and acidic residues" evidence="1">
    <location>
        <begin position="875"/>
        <end position="898"/>
    </location>
</feature>
<sequence length="1084" mass="118837">MAPEPDAAASEPGTSDSEASLSPYPMTPEKNQTSHSQVPLLAQLHLLFFLFHPLRCQAAFKDSGGGELEGKKQLTRAIRHHLNLRIQRNRSSPPPPSQSFDSDASSKQLTASEPSPLLGDFNDSEPGLEKHNYEPSQAQLSIPFHLPDERRMLGPSRPESRTMSPFGATNPASGSGPSDSNEPSRSNERLDLHVLFPTGANLLAASKACINWLASRPELLDSSSPSPVPVPPNGFKLPEPTYLCIWLAAQRATPADKHPSSSPLLCPMPGQQTQIFIPMDLLQSNLLFIVLQLPSMDPKLAISPLSSAPTLRLAICSNRCAGKRIHRTQEAKFHLPRTKHLFESPPELPLSPSQEKHLGAGDSSFYHQLMDPGESDARRTGYESSSADQPPGEAATGEAHRAASKQELPNPGRQFIGCDAYPSTGEAASDLGEPSRLKERRGANRVNSFISHLWSIYSNRSPEGETMIEIPIPMPKASTLFICSNPMQSLEWEQMTFLEGVAIGSGVPGRCLGVDPFGGEERKTLDREYGHLPLRSHLVVLSLVRNQRLLCLAIPVSWLSQLPLVRLEGCFELPFDGSGSAEAYRFESALAEGTGSEGEFALRSPEILLPEKGGYQGLEVKQLARLPIRYVITSGSPSFQRIALEENALGMVMPEDMDLEKWAHQQRKAYLVESIPENGLVESLVEIPSLVAISKPRDREKDGSVRGCLAALAGDWEEERDPLDARSLRSEYRSEVLPPALELERAEEAGGSLAAGEEEIDAKALIASGHQLPPACSRGDGGDELEGSMDPGERSGKEDGGGYLNLPFDRVPGESLERESLVRLTRRKALNGSGGRDESEASDPGNSFEPNYQSLVLGQLHHLLHLPLPIDLPRAETRNQTKRRSMELAYKRRPDKLRSSPGQSNEPIPSYDPSGHLSIDQPSPDASTGALFPLGRYKASFGSPYQFFPISSFLKRVNSISVSCYKASLCIPIPISFNRARSGVPWFLVGGSSQGLNEWFPPGEVEAHSLPPRMVLVRMMGQERDWESLPLMAPHWNLASQLGLERGIESRAGEFGIPYSGRVWDRKKALDMGMRQWNQDQESR</sequence>
<evidence type="ECO:0000313" key="2">
    <source>
        <dbReference type="EMBL" id="SPC99008.1"/>
    </source>
</evidence>
<accession>A0A2N9GHU9</accession>
<feature type="region of interest" description="Disordered" evidence="1">
    <location>
        <begin position="84"/>
        <end position="186"/>
    </location>
</feature>
<feature type="region of interest" description="Disordered" evidence="1">
    <location>
        <begin position="771"/>
        <end position="810"/>
    </location>
</feature>
<protein>
    <submittedName>
        <fullName evidence="2">Uncharacterized protein</fullName>
    </submittedName>
</protein>
<organism evidence="2">
    <name type="scientific">Fagus sylvatica</name>
    <name type="common">Beechnut</name>
    <dbReference type="NCBI Taxonomy" id="28930"/>
    <lineage>
        <taxon>Eukaryota</taxon>
        <taxon>Viridiplantae</taxon>
        <taxon>Streptophyta</taxon>
        <taxon>Embryophyta</taxon>
        <taxon>Tracheophyta</taxon>
        <taxon>Spermatophyta</taxon>
        <taxon>Magnoliopsida</taxon>
        <taxon>eudicotyledons</taxon>
        <taxon>Gunneridae</taxon>
        <taxon>Pentapetalae</taxon>
        <taxon>rosids</taxon>
        <taxon>fabids</taxon>
        <taxon>Fagales</taxon>
        <taxon>Fagaceae</taxon>
        <taxon>Fagus</taxon>
    </lineage>
</organism>
<proteinExistence type="predicted"/>
<reference evidence="2" key="1">
    <citation type="submission" date="2018-02" db="EMBL/GenBank/DDBJ databases">
        <authorList>
            <person name="Cohen D.B."/>
            <person name="Kent A.D."/>
        </authorList>
    </citation>
    <scope>NUCLEOTIDE SEQUENCE</scope>
</reference>
<name>A0A2N9GHU9_FAGSY</name>
<feature type="region of interest" description="Disordered" evidence="1">
    <location>
        <begin position="339"/>
        <end position="416"/>
    </location>
</feature>
<gene>
    <name evidence="2" type="ORF">FSB_LOCUS26890</name>
</gene>
<feature type="region of interest" description="Disordered" evidence="1">
    <location>
        <begin position="875"/>
        <end position="923"/>
    </location>
</feature>